<name>A0AAJ4ZA92_PANPU</name>
<sequence>MPFPAQIPRQETGVSGGKAKITPTMLRLLAELDREEFEVAGGLDGLARLVNVPAAALRHYLRKDGRLTPIGENMLYPDCHGGITNTLIRRWARLGPERIEAAGGLDGLAKQDNVPAAMVRSYLREDGSLTRRGKDHLNLRSQAEITNTMLRQWTYLGPDGLEDVGGLDGLATLTNVSETELRSCLREDGRLTRHGEERLYLRSRAEITNAMLQKWVTLGPAGIEAAGGLSGLARRADVPPWAIRHYLREDGSLTRHGEKRLRAADARPV</sequence>
<accession>A0AAJ4ZA92</accession>
<dbReference type="EMBL" id="UGSJ01000001">
    <property type="protein sequence ID" value="SUA89649.1"/>
    <property type="molecule type" value="Genomic_DNA"/>
</dbReference>
<reference evidence="2 4" key="3">
    <citation type="submission" date="2018-06" db="EMBL/GenBank/DDBJ databases">
        <authorList>
            <consortium name="Pathogen Informatics"/>
            <person name="Doyle S."/>
        </authorList>
    </citation>
    <scope>NUCLEOTIDE SEQUENCE [LARGE SCALE GENOMIC DNA]</scope>
    <source>
        <strain evidence="2 4">NCTC13159</strain>
    </source>
</reference>
<proteinExistence type="predicted"/>
<evidence type="ECO:0000313" key="1">
    <source>
        <dbReference type="EMBL" id="AJC21551.1"/>
    </source>
</evidence>
<dbReference type="KEGG" id="ppul:RO07_15560"/>
<dbReference type="EMBL" id="CP010310">
    <property type="protein sequence ID" value="AJC21551.1"/>
    <property type="molecule type" value="Genomic_DNA"/>
</dbReference>
<protein>
    <submittedName>
        <fullName evidence="2">MerR family regulatory protein</fullName>
    </submittedName>
</protein>
<keyword evidence="3" id="KW-1185">Reference proteome</keyword>
<dbReference type="AlphaFoldDB" id="A0AAJ4ZA92"/>
<reference evidence="3" key="1">
    <citation type="submission" date="2014-12" db="EMBL/GenBank/DDBJ databases">
        <title>Complete Genome Sequencing of Pandoraea pulmonicola DSM 16583.</title>
        <authorList>
            <person name="Chan K.-G."/>
        </authorList>
    </citation>
    <scope>NUCLEOTIDE SEQUENCE [LARGE SCALE GENOMIC DNA]</scope>
    <source>
        <strain evidence="3">DSM 16583</strain>
    </source>
</reference>
<dbReference type="Proteomes" id="UP000035086">
    <property type="component" value="Chromosome"/>
</dbReference>
<gene>
    <name evidence="2" type="ORF">NCTC13159_01116</name>
    <name evidence="1" type="ORF">RO07_15560</name>
</gene>
<organism evidence="2 4">
    <name type="scientific">Pandoraea pulmonicola</name>
    <dbReference type="NCBI Taxonomy" id="93221"/>
    <lineage>
        <taxon>Bacteria</taxon>
        <taxon>Pseudomonadati</taxon>
        <taxon>Pseudomonadota</taxon>
        <taxon>Betaproteobacteria</taxon>
        <taxon>Burkholderiales</taxon>
        <taxon>Burkholderiaceae</taxon>
        <taxon>Pandoraea</taxon>
    </lineage>
</organism>
<reference evidence="1" key="2">
    <citation type="submission" date="2016-11" db="EMBL/GenBank/DDBJ databases">
        <title>Complete Genome Sequencing of Pandoraea pulmonicola DSM 16583.</title>
        <authorList>
            <person name="Chan K.-G."/>
        </authorList>
    </citation>
    <scope>NUCLEOTIDE SEQUENCE</scope>
    <source>
        <strain evidence="1">DSM 16583</strain>
    </source>
</reference>
<dbReference type="RefSeq" id="WP_039409323.1">
    <property type="nucleotide sequence ID" value="NZ_CP010310.2"/>
</dbReference>
<evidence type="ECO:0000313" key="4">
    <source>
        <dbReference type="Proteomes" id="UP000254589"/>
    </source>
</evidence>
<dbReference type="Proteomes" id="UP000254589">
    <property type="component" value="Unassembled WGS sequence"/>
</dbReference>
<evidence type="ECO:0000313" key="2">
    <source>
        <dbReference type="EMBL" id="SUA89649.1"/>
    </source>
</evidence>
<evidence type="ECO:0000313" key="3">
    <source>
        <dbReference type="Proteomes" id="UP000035086"/>
    </source>
</evidence>